<accession>A0A8B7ZZJ5</accession>
<dbReference type="GeneID" id="110990046"/>
<dbReference type="InterPro" id="IPR027450">
    <property type="entry name" value="AlkB-like"/>
</dbReference>
<comment type="catalytic activity">
    <reaction evidence="18">
        <text>a 3,N(4)-etheno-2'-deoxycytidine in single-stranded DNA + 2-oxoglutarate + O2 + H2O = a 2'-deoxycytidine in single-stranded DNA + glyoxal + succinate + CO2</text>
        <dbReference type="Rhea" id="RHEA:70471"/>
        <dbReference type="Rhea" id="RHEA-COMP:12846"/>
        <dbReference type="Rhea" id="RHEA-COMP:17906"/>
        <dbReference type="ChEBI" id="CHEBI:15377"/>
        <dbReference type="ChEBI" id="CHEBI:15379"/>
        <dbReference type="ChEBI" id="CHEBI:16526"/>
        <dbReference type="ChEBI" id="CHEBI:16810"/>
        <dbReference type="ChEBI" id="CHEBI:30031"/>
        <dbReference type="ChEBI" id="CHEBI:34779"/>
        <dbReference type="ChEBI" id="CHEBI:85452"/>
        <dbReference type="ChEBI" id="CHEBI:189585"/>
    </reaction>
    <physiologicalReaction direction="left-to-right" evidence="18">
        <dbReference type="Rhea" id="RHEA:70472"/>
    </physiologicalReaction>
</comment>
<dbReference type="GO" id="GO:0035516">
    <property type="term" value="F:broad specificity oxidative DNA demethylase activity"/>
    <property type="evidence" value="ECO:0007669"/>
    <property type="project" value="UniProtKB-EC"/>
</dbReference>
<dbReference type="PANTHER" id="PTHR31573:SF1">
    <property type="entry name" value="DNA OXIDATIVE DEMETHYLASE ALKBH2"/>
    <property type="match status" value="1"/>
</dbReference>
<feature type="binding site" evidence="27">
    <location>
        <position position="201"/>
    </location>
    <ligand>
        <name>2-oxoglutarate</name>
        <dbReference type="ChEBI" id="CHEBI:16810"/>
    </ligand>
</feature>
<feature type="binding site" evidence="27">
    <location>
        <position position="189"/>
    </location>
    <ligand>
        <name>2-oxoglutarate</name>
        <dbReference type="ChEBI" id="CHEBI:16810"/>
    </ligand>
</feature>
<comment type="subunit">
    <text evidence="22">Interacts with PCNA homotrimer; this interaction is enhanced during the S-phase of the cell cycle. Interacts with nucleolar proteins NCL, UBTF and NPM1. Interacts with XRCC5-XRCC6 heterodimer.</text>
</comment>
<comment type="subcellular location">
    <subcellularLocation>
        <location evidence="2">Nucleus</location>
        <location evidence="2">Nucleolus</location>
    </subcellularLocation>
    <subcellularLocation>
        <location evidence="3">Nucleus</location>
        <location evidence="3">Nucleoplasm</location>
    </subcellularLocation>
</comment>
<evidence type="ECO:0000256" key="11">
    <source>
        <dbReference type="ARBA" id="ARBA00023242"/>
    </source>
</evidence>
<proteinExistence type="predicted"/>
<evidence type="ECO:0000256" key="9">
    <source>
        <dbReference type="ARBA" id="ARBA00023004"/>
    </source>
</evidence>
<dbReference type="OrthoDB" id="445341at2759"/>
<dbReference type="OMA" id="TQHHWQH"/>
<keyword evidence="5" id="KW-0227">DNA damage</keyword>
<evidence type="ECO:0000256" key="20">
    <source>
        <dbReference type="ARBA" id="ARBA00052800"/>
    </source>
</evidence>
<evidence type="ECO:0000256" key="19">
    <source>
        <dbReference type="ARBA" id="ARBA00052627"/>
    </source>
</evidence>
<evidence type="ECO:0000256" key="22">
    <source>
        <dbReference type="ARBA" id="ARBA00062909"/>
    </source>
</evidence>
<dbReference type="EC" id="1.14.11.33" evidence="23"/>
<feature type="binding site" evidence="27">
    <location>
        <position position="204"/>
    </location>
    <ligand>
        <name>substrate</name>
    </ligand>
</feature>
<dbReference type="Gene3D" id="2.60.120.590">
    <property type="entry name" value="Alpha-ketoglutarate-dependent dioxygenase AlkB-like"/>
    <property type="match status" value="1"/>
</dbReference>
<dbReference type="InterPro" id="IPR037151">
    <property type="entry name" value="AlkB-like_sf"/>
</dbReference>
<keyword evidence="7" id="KW-0223">Dioxygenase</keyword>
<evidence type="ECO:0000256" key="3">
    <source>
        <dbReference type="ARBA" id="ARBA00004642"/>
    </source>
</evidence>
<evidence type="ECO:0000256" key="17">
    <source>
        <dbReference type="ARBA" id="ARBA00051755"/>
    </source>
</evidence>
<evidence type="ECO:0000256" key="23">
    <source>
        <dbReference type="ARBA" id="ARBA00066725"/>
    </source>
</evidence>
<dbReference type="KEGG" id="aplc:110990046"/>
<dbReference type="GO" id="GO:0051747">
    <property type="term" value="F:cytosine C-5 DNA demethylase activity"/>
    <property type="evidence" value="ECO:0007669"/>
    <property type="project" value="UniProtKB-ARBA"/>
</dbReference>
<evidence type="ECO:0000256" key="16">
    <source>
        <dbReference type="ARBA" id="ARBA00051434"/>
    </source>
</evidence>
<keyword evidence="10" id="KW-0234">DNA repair</keyword>
<dbReference type="InterPro" id="IPR005123">
    <property type="entry name" value="Oxoglu/Fe-dep_dioxygenase_dom"/>
</dbReference>
<evidence type="ECO:0000256" key="12">
    <source>
        <dbReference type="ARBA" id="ARBA00051010"/>
    </source>
</evidence>
<evidence type="ECO:0000256" key="26">
    <source>
        <dbReference type="ARBA" id="ARBA00081727"/>
    </source>
</evidence>
<evidence type="ECO:0000256" key="7">
    <source>
        <dbReference type="ARBA" id="ARBA00022964"/>
    </source>
</evidence>
<dbReference type="AlphaFoldDB" id="A0A8B7ZZJ5"/>
<comment type="catalytic activity">
    <reaction evidence="19">
        <text>a 1,N(6)-etheno-2'-deoxyadenosine in double-stranded DNA + 2-oxoglutarate + O2 + H2O = a 2'-deoxyadenosine in double-stranded DNA + glyoxal + succinate + CO2</text>
        <dbReference type="Rhea" id="RHEA:70463"/>
        <dbReference type="Rhea" id="RHEA-COMP:17897"/>
        <dbReference type="Rhea" id="RHEA-COMP:17903"/>
        <dbReference type="ChEBI" id="CHEBI:15377"/>
        <dbReference type="ChEBI" id="CHEBI:15379"/>
        <dbReference type="ChEBI" id="CHEBI:16526"/>
        <dbReference type="ChEBI" id="CHEBI:16810"/>
        <dbReference type="ChEBI" id="CHEBI:30031"/>
        <dbReference type="ChEBI" id="CHEBI:34779"/>
        <dbReference type="ChEBI" id="CHEBI:90615"/>
        <dbReference type="ChEBI" id="CHEBI:189583"/>
    </reaction>
    <physiologicalReaction direction="left-to-right" evidence="19">
        <dbReference type="Rhea" id="RHEA:70464"/>
    </physiologicalReaction>
</comment>
<dbReference type="CTD" id="121642"/>
<feature type="binding site" evidence="27">
    <location>
        <position position="266"/>
    </location>
    <ligand>
        <name>2-oxoglutarate</name>
        <dbReference type="ChEBI" id="CHEBI:16810"/>
    </ligand>
</feature>
<evidence type="ECO:0000259" key="28">
    <source>
        <dbReference type="PROSITE" id="PS51471"/>
    </source>
</evidence>
<evidence type="ECO:0000313" key="30">
    <source>
        <dbReference type="RefSeq" id="XP_022110522.1"/>
    </source>
</evidence>
<dbReference type="PROSITE" id="PS51471">
    <property type="entry name" value="FE2OG_OXY"/>
    <property type="match status" value="1"/>
</dbReference>
<dbReference type="SUPFAM" id="SSF51197">
    <property type="entry name" value="Clavaminate synthase-like"/>
    <property type="match status" value="1"/>
</dbReference>
<dbReference type="Pfam" id="PF13532">
    <property type="entry name" value="2OG-FeII_Oxy_2"/>
    <property type="match status" value="1"/>
</dbReference>
<comment type="cofactor">
    <cofactor evidence="1">
        <name>Fe(2+)</name>
        <dbReference type="ChEBI" id="CHEBI:29033"/>
    </cofactor>
</comment>
<reference evidence="30" key="1">
    <citation type="submission" date="2025-08" db="UniProtKB">
        <authorList>
            <consortium name="RefSeq"/>
        </authorList>
    </citation>
    <scope>IDENTIFICATION</scope>
</reference>
<dbReference type="GO" id="GO:0008198">
    <property type="term" value="F:ferrous iron binding"/>
    <property type="evidence" value="ECO:0007669"/>
    <property type="project" value="TreeGrafter"/>
</dbReference>
<evidence type="ECO:0000256" key="8">
    <source>
        <dbReference type="ARBA" id="ARBA00023002"/>
    </source>
</evidence>
<evidence type="ECO:0000256" key="6">
    <source>
        <dbReference type="ARBA" id="ARBA00022842"/>
    </source>
</evidence>
<feature type="domain" description="Fe2OG dioxygenase" evidence="28">
    <location>
        <begin position="182"/>
        <end position="287"/>
    </location>
</feature>
<evidence type="ECO:0000256" key="5">
    <source>
        <dbReference type="ARBA" id="ARBA00022763"/>
    </source>
</evidence>
<comment type="catalytic activity">
    <reaction evidence="17">
        <text>a 1,N(2)-etheno-2'-deoxyguanosine in double-stranded DNA + 2-oxoglutarate + O2 + H2O = a 2'-deoxyguanosine in double-stranded DNA + glyoxal + succinate + CO2</text>
        <dbReference type="Rhea" id="RHEA:70487"/>
        <dbReference type="Rhea" id="RHEA-COMP:17910"/>
        <dbReference type="Rhea" id="RHEA-COMP:17912"/>
        <dbReference type="ChEBI" id="CHEBI:15377"/>
        <dbReference type="ChEBI" id="CHEBI:15379"/>
        <dbReference type="ChEBI" id="CHEBI:16526"/>
        <dbReference type="ChEBI" id="CHEBI:16810"/>
        <dbReference type="ChEBI" id="CHEBI:30031"/>
        <dbReference type="ChEBI" id="CHEBI:34779"/>
        <dbReference type="ChEBI" id="CHEBI:85445"/>
        <dbReference type="ChEBI" id="CHEBI:189586"/>
    </reaction>
    <physiologicalReaction direction="left-to-right" evidence="17">
        <dbReference type="Rhea" id="RHEA:70488"/>
    </physiologicalReaction>
</comment>
<evidence type="ECO:0000256" key="1">
    <source>
        <dbReference type="ARBA" id="ARBA00001954"/>
    </source>
</evidence>
<evidence type="ECO:0000313" key="29">
    <source>
        <dbReference type="Proteomes" id="UP000694845"/>
    </source>
</evidence>
<feature type="binding site" evidence="27">
    <location>
        <position position="191"/>
    </location>
    <ligand>
        <name>2-oxoglutarate</name>
        <dbReference type="ChEBI" id="CHEBI:16810"/>
    </ligand>
</feature>
<keyword evidence="6" id="KW-0460">Magnesium</keyword>
<dbReference type="InterPro" id="IPR032852">
    <property type="entry name" value="ALKBH2"/>
</dbReference>
<comment type="catalytic activity">
    <reaction evidence="12">
        <text>an N(1)-methyl-2'-deoxyadenosine in single-stranded DNA + 2-oxoglutarate + O2 = a 2'-deoxyadenosine in single-stranded DNA + formaldehyde + succinate + CO2 + H(+)</text>
        <dbReference type="Rhea" id="RHEA:70447"/>
        <dbReference type="Rhea" id="RHEA-COMP:17895"/>
        <dbReference type="Rhea" id="RHEA-COMP:17896"/>
        <dbReference type="ChEBI" id="CHEBI:15378"/>
        <dbReference type="ChEBI" id="CHEBI:15379"/>
        <dbReference type="ChEBI" id="CHEBI:16526"/>
        <dbReference type="ChEBI" id="CHEBI:16810"/>
        <dbReference type="ChEBI" id="CHEBI:16842"/>
        <dbReference type="ChEBI" id="CHEBI:30031"/>
        <dbReference type="ChEBI" id="CHEBI:90615"/>
        <dbReference type="ChEBI" id="CHEBI:139096"/>
    </reaction>
    <physiologicalReaction direction="left-to-right" evidence="12">
        <dbReference type="Rhea" id="RHEA:70448"/>
    </physiologicalReaction>
</comment>
<comment type="catalytic activity">
    <reaction evidence="21">
        <text>a methylated nucleobase within DNA + 2-oxoglutarate + O2 = a nucleobase within DNA + formaldehyde + succinate + CO2</text>
        <dbReference type="Rhea" id="RHEA:30299"/>
        <dbReference type="Rhea" id="RHEA-COMP:12192"/>
        <dbReference type="Rhea" id="RHEA-COMP:12193"/>
        <dbReference type="ChEBI" id="CHEBI:15379"/>
        <dbReference type="ChEBI" id="CHEBI:16526"/>
        <dbReference type="ChEBI" id="CHEBI:16810"/>
        <dbReference type="ChEBI" id="CHEBI:16842"/>
        <dbReference type="ChEBI" id="CHEBI:30031"/>
        <dbReference type="ChEBI" id="CHEBI:32875"/>
        <dbReference type="ChEBI" id="CHEBI:64428"/>
        <dbReference type="EC" id="1.14.11.33"/>
    </reaction>
    <physiologicalReaction direction="left-to-right" evidence="21">
        <dbReference type="Rhea" id="RHEA:30300"/>
    </physiologicalReaction>
</comment>
<protein>
    <recommendedName>
        <fullName evidence="24">DNA oxidative demethylase ALKBH2</fullName>
        <ecNumber evidence="23">1.14.11.33</ecNumber>
    </recommendedName>
    <alternativeName>
        <fullName evidence="25">Alkylated DNA repair protein alkB homolog 2</fullName>
    </alternativeName>
    <alternativeName>
        <fullName evidence="26">Alpha-ketoglutarate-dependent dioxygenase alkB homolog 2</fullName>
    </alternativeName>
</protein>
<evidence type="ECO:0000256" key="2">
    <source>
        <dbReference type="ARBA" id="ARBA00004604"/>
    </source>
</evidence>
<keyword evidence="29" id="KW-1185">Reference proteome</keyword>
<evidence type="ECO:0000256" key="21">
    <source>
        <dbReference type="ARBA" id="ARBA00053025"/>
    </source>
</evidence>
<feature type="binding site" evidence="27">
    <location>
        <position position="284"/>
    </location>
    <ligand>
        <name>2-oxoglutarate</name>
        <dbReference type="ChEBI" id="CHEBI:16810"/>
    </ligand>
</feature>
<comment type="catalytic activity">
    <reaction evidence="13">
        <text>an N(3)-methyl-2'-deoxycytidine in single-stranded DNA + 2-oxoglutarate + O2 = a 2'-deoxycytidine in single-stranded DNA + formaldehyde + succinate + CO2 + H(+)</text>
        <dbReference type="Rhea" id="RHEA:70435"/>
        <dbReference type="Rhea" id="RHEA-COMP:12846"/>
        <dbReference type="Rhea" id="RHEA-COMP:17894"/>
        <dbReference type="ChEBI" id="CHEBI:15378"/>
        <dbReference type="ChEBI" id="CHEBI:15379"/>
        <dbReference type="ChEBI" id="CHEBI:16526"/>
        <dbReference type="ChEBI" id="CHEBI:16810"/>
        <dbReference type="ChEBI" id="CHEBI:16842"/>
        <dbReference type="ChEBI" id="CHEBI:30031"/>
        <dbReference type="ChEBI" id="CHEBI:85452"/>
        <dbReference type="ChEBI" id="CHEBI:139075"/>
    </reaction>
    <physiologicalReaction direction="left-to-right" evidence="13">
        <dbReference type="Rhea" id="RHEA:70436"/>
    </physiologicalReaction>
</comment>
<evidence type="ECO:0000256" key="13">
    <source>
        <dbReference type="ARBA" id="ARBA00051165"/>
    </source>
</evidence>
<evidence type="ECO:0000256" key="4">
    <source>
        <dbReference type="ARBA" id="ARBA00022723"/>
    </source>
</evidence>
<keyword evidence="9" id="KW-0408">Iron</keyword>
<gene>
    <name evidence="30" type="primary">LOC110990046</name>
</gene>
<comment type="catalytic activity">
    <reaction evidence="15">
        <text>an N(3)-methyl-2'-deoxycytidine in double-stranded DNA + 2-oxoglutarate + O2 = a 2'-deoxycytidine in double-stranded DNA + formaldehyde + succinate + CO2 + H(+)</text>
        <dbReference type="Rhea" id="RHEA:70439"/>
        <dbReference type="Rhea" id="RHEA-COMP:14237"/>
        <dbReference type="Rhea" id="RHEA-COMP:17070"/>
        <dbReference type="ChEBI" id="CHEBI:15378"/>
        <dbReference type="ChEBI" id="CHEBI:15379"/>
        <dbReference type="ChEBI" id="CHEBI:16526"/>
        <dbReference type="ChEBI" id="CHEBI:16810"/>
        <dbReference type="ChEBI" id="CHEBI:16842"/>
        <dbReference type="ChEBI" id="CHEBI:30031"/>
        <dbReference type="ChEBI" id="CHEBI:85452"/>
        <dbReference type="ChEBI" id="CHEBI:139075"/>
    </reaction>
    <physiologicalReaction direction="left-to-right" evidence="15">
        <dbReference type="Rhea" id="RHEA:70440"/>
    </physiologicalReaction>
</comment>
<sequence length="288" mass="33620">MLKYFRPIACTKISKYVKKGSPAKSESVRHVRGIKRKLDTNDMNDRISTCRPTWSRDDKCSSEQNEFLQPAKKLKKEKCPPFFGIPFRKLSAEKLDCDYLQLYAKRKANELFDACERELEYFTGDLTRVQVYGKWHSIPRKQVAHGDSGLTYKYSGVTVPAKPWTPLLQRIRDRIEEVTGQRFNFVLINRYKDGTDYMGEHRDDEKELVQTSPIASLSLGQQRDFVFRHGDSRGKNAKRNLPPIRLELENGSLLVMNYPTNVYWYHSLPVRKKVVGIRINMTFRCLKT</sequence>
<organism evidence="29 30">
    <name type="scientific">Acanthaster planci</name>
    <name type="common">Crown-of-thorns starfish</name>
    <dbReference type="NCBI Taxonomy" id="133434"/>
    <lineage>
        <taxon>Eukaryota</taxon>
        <taxon>Metazoa</taxon>
        <taxon>Echinodermata</taxon>
        <taxon>Eleutherozoa</taxon>
        <taxon>Asterozoa</taxon>
        <taxon>Asteroidea</taxon>
        <taxon>Valvatacea</taxon>
        <taxon>Valvatida</taxon>
        <taxon>Acanthasteridae</taxon>
        <taxon>Acanthaster</taxon>
    </lineage>
</organism>
<feature type="binding site" evidence="27">
    <location>
        <begin position="152"/>
        <end position="154"/>
    </location>
    <ligand>
        <name>substrate</name>
    </ligand>
</feature>
<comment type="catalytic activity">
    <reaction evidence="20">
        <text>an N(1)-methyl-2'-deoxyadenosine in double-stranded DNA + 2-oxoglutarate + O2 = a 2'-deoxyadenosine in double-stranded DNA + formaldehyde + succinate + CO2 + H(+)</text>
        <dbReference type="Rhea" id="RHEA:70443"/>
        <dbReference type="Rhea" id="RHEA-COMP:14236"/>
        <dbReference type="Rhea" id="RHEA-COMP:17897"/>
        <dbReference type="ChEBI" id="CHEBI:15378"/>
        <dbReference type="ChEBI" id="CHEBI:15379"/>
        <dbReference type="ChEBI" id="CHEBI:16526"/>
        <dbReference type="ChEBI" id="CHEBI:16810"/>
        <dbReference type="ChEBI" id="CHEBI:16842"/>
        <dbReference type="ChEBI" id="CHEBI:30031"/>
        <dbReference type="ChEBI" id="CHEBI:90615"/>
        <dbReference type="ChEBI" id="CHEBI:139096"/>
    </reaction>
    <physiologicalReaction direction="left-to-right" evidence="20">
        <dbReference type="Rhea" id="RHEA:70444"/>
    </physiologicalReaction>
</comment>
<comment type="catalytic activity">
    <reaction evidence="14">
        <text>a 1,N(6)-etheno-2'-deoxyadenosine in single-stranded DNA + 2-oxoglutarate + O2 + H2O = a 2'-deoxyadenosine in single-stranded DNA + glyoxal + succinate + CO2</text>
        <dbReference type="Rhea" id="RHEA:70459"/>
        <dbReference type="Rhea" id="RHEA-COMP:17896"/>
        <dbReference type="Rhea" id="RHEA-COMP:17904"/>
        <dbReference type="ChEBI" id="CHEBI:15377"/>
        <dbReference type="ChEBI" id="CHEBI:15379"/>
        <dbReference type="ChEBI" id="CHEBI:16526"/>
        <dbReference type="ChEBI" id="CHEBI:16810"/>
        <dbReference type="ChEBI" id="CHEBI:30031"/>
        <dbReference type="ChEBI" id="CHEBI:34779"/>
        <dbReference type="ChEBI" id="CHEBI:90615"/>
        <dbReference type="ChEBI" id="CHEBI:189583"/>
    </reaction>
    <physiologicalReaction direction="left-to-right" evidence="14">
        <dbReference type="Rhea" id="RHEA:70460"/>
    </physiologicalReaction>
</comment>
<name>A0A8B7ZZJ5_ACAPL</name>
<dbReference type="GO" id="GO:0006307">
    <property type="term" value="P:DNA alkylation repair"/>
    <property type="evidence" value="ECO:0007669"/>
    <property type="project" value="UniProtKB-ARBA"/>
</dbReference>
<dbReference type="PANTHER" id="PTHR31573">
    <property type="entry name" value="ALPHA-KETOGLUTARATE-DEPENDENT DIOXYGENASE ALKB HOMOLOG 2"/>
    <property type="match status" value="1"/>
</dbReference>
<keyword evidence="4" id="KW-0479">Metal-binding</keyword>
<evidence type="ECO:0000256" key="24">
    <source>
        <dbReference type="ARBA" id="ARBA00072134"/>
    </source>
</evidence>
<feature type="binding site" evidence="27">
    <location>
        <position position="282"/>
    </location>
    <ligand>
        <name>2-oxoglutarate</name>
        <dbReference type="ChEBI" id="CHEBI:16810"/>
    </ligand>
</feature>
<feature type="binding site" evidence="27">
    <location>
        <position position="278"/>
    </location>
    <ligand>
        <name>2-oxoglutarate</name>
        <dbReference type="ChEBI" id="CHEBI:16810"/>
    </ligand>
</feature>
<dbReference type="GO" id="GO:0005654">
    <property type="term" value="C:nucleoplasm"/>
    <property type="evidence" value="ECO:0007669"/>
    <property type="project" value="UniProtKB-SubCell"/>
</dbReference>
<evidence type="ECO:0000256" key="14">
    <source>
        <dbReference type="ARBA" id="ARBA00051189"/>
    </source>
</evidence>
<dbReference type="GO" id="GO:0005730">
    <property type="term" value="C:nucleolus"/>
    <property type="evidence" value="ECO:0007669"/>
    <property type="project" value="UniProtKB-SubCell"/>
</dbReference>
<keyword evidence="8" id="KW-0560">Oxidoreductase</keyword>
<dbReference type="RefSeq" id="XP_022110522.1">
    <property type="nucleotide sequence ID" value="XM_022254830.1"/>
</dbReference>
<evidence type="ECO:0000256" key="10">
    <source>
        <dbReference type="ARBA" id="ARBA00023204"/>
    </source>
</evidence>
<evidence type="ECO:0000256" key="15">
    <source>
        <dbReference type="ARBA" id="ARBA00051376"/>
    </source>
</evidence>
<dbReference type="FunFam" id="2.60.120.590:FF:000004">
    <property type="entry name" value="DNA oxidative demethylase ALKBH2"/>
    <property type="match status" value="1"/>
</dbReference>
<keyword evidence="11" id="KW-0539">Nucleus</keyword>
<evidence type="ECO:0000256" key="18">
    <source>
        <dbReference type="ARBA" id="ARBA00052597"/>
    </source>
</evidence>
<evidence type="ECO:0000256" key="25">
    <source>
        <dbReference type="ARBA" id="ARBA00077989"/>
    </source>
</evidence>
<evidence type="ECO:0000256" key="27">
    <source>
        <dbReference type="PIRSR" id="PIRSR632852-1"/>
    </source>
</evidence>
<dbReference type="Proteomes" id="UP000694845">
    <property type="component" value="Unplaced"/>
</dbReference>
<comment type="catalytic activity">
    <reaction evidence="16">
        <text>a 3,N(4)-etheno-2'-deoxycytidine in double-stranded DNA + 2-oxoglutarate + O2 + H2O = a 2'-deoxycytidine in double-stranded DNA + glyoxal + succinate + CO2</text>
        <dbReference type="Rhea" id="RHEA:70467"/>
        <dbReference type="Rhea" id="RHEA-COMP:17070"/>
        <dbReference type="Rhea" id="RHEA-COMP:17905"/>
        <dbReference type="ChEBI" id="CHEBI:15377"/>
        <dbReference type="ChEBI" id="CHEBI:15379"/>
        <dbReference type="ChEBI" id="CHEBI:16526"/>
        <dbReference type="ChEBI" id="CHEBI:16810"/>
        <dbReference type="ChEBI" id="CHEBI:30031"/>
        <dbReference type="ChEBI" id="CHEBI:34779"/>
        <dbReference type="ChEBI" id="CHEBI:85452"/>
        <dbReference type="ChEBI" id="CHEBI:189585"/>
    </reaction>
    <physiologicalReaction direction="left-to-right" evidence="16">
        <dbReference type="Rhea" id="RHEA:70468"/>
    </physiologicalReaction>
</comment>